<proteinExistence type="predicted"/>
<dbReference type="SUPFAM" id="SSF51182">
    <property type="entry name" value="RmlC-like cupins"/>
    <property type="match status" value="1"/>
</dbReference>
<comment type="caution">
    <text evidence="5">The sequence shown here is derived from an EMBL/GenBank/DDBJ whole genome shotgun (WGS) entry which is preliminary data.</text>
</comment>
<gene>
    <name evidence="5" type="ORF">H9705_10440</name>
</gene>
<dbReference type="InterPro" id="IPR018062">
    <property type="entry name" value="HTH_AraC-typ_CS"/>
</dbReference>
<dbReference type="PRINTS" id="PR00032">
    <property type="entry name" value="HTHARAC"/>
</dbReference>
<dbReference type="GO" id="GO:0003700">
    <property type="term" value="F:DNA-binding transcription factor activity"/>
    <property type="evidence" value="ECO:0007669"/>
    <property type="project" value="InterPro"/>
</dbReference>
<dbReference type="PROSITE" id="PS00041">
    <property type="entry name" value="HTH_ARAC_FAMILY_1"/>
    <property type="match status" value="1"/>
</dbReference>
<dbReference type="Pfam" id="PF12833">
    <property type="entry name" value="HTH_18"/>
    <property type="match status" value="1"/>
</dbReference>
<accession>A0A9D2SNZ2</accession>
<reference evidence="5" key="1">
    <citation type="journal article" date="2021" name="PeerJ">
        <title>Extensive microbial diversity within the chicken gut microbiome revealed by metagenomics and culture.</title>
        <authorList>
            <person name="Gilroy R."/>
            <person name="Ravi A."/>
            <person name="Getino M."/>
            <person name="Pursley I."/>
            <person name="Horton D.L."/>
            <person name="Alikhan N.F."/>
            <person name="Baker D."/>
            <person name="Gharbi K."/>
            <person name="Hall N."/>
            <person name="Watson M."/>
            <person name="Adriaenssens E.M."/>
            <person name="Foster-Nyarko E."/>
            <person name="Jarju S."/>
            <person name="Secka A."/>
            <person name="Antonio M."/>
            <person name="Oren A."/>
            <person name="Chaudhuri R.R."/>
            <person name="La Ragione R."/>
            <person name="Hildebrand F."/>
            <person name="Pallen M.J."/>
        </authorList>
    </citation>
    <scope>NUCLEOTIDE SEQUENCE</scope>
    <source>
        <strain evidence="5">CHK185-5351</strain>
    </source>
</reference>
<dbReference type="InterPro" id="IPR011051">
    <property type="entry name" value="RmlC_Cupin_sf"/>
</dbReference>
<dbReference type="Gene3D" id="2.60.120.10">
    <property type="entry name" value="Jelly Rolls"/>
    <property type="match status" value="1"/>
</dbReference>
<dbReference type="EMBL" id="DWWU01000043">
    <property type="protein sequence ID" value="HJC16214.1"/>
    <property type="molecule type" value="Genomic_DNA"/>
</dbReference>
<dbReference type="InterPro" id="IPR009057">
    <property type="entry name" value="Homeodomain-like_sf"/>
</dbReference>
<dbReference type="PANTHER" id="PTHR46796">
    <property type="entry name" value="HTH-TYPE TRANSCRIPTIONAL ACTIVATOR RHAS-RELATED"/>
    <property type="match status" value="1"/>
</dbReference>
<feature type="domain" description="HTH araC/xylS-type" evidence="4">
    <location>
        <begin position="195"/>
        <end position="293"/>
    </location>
</feature>
<dbReference type="Pfam" id="PF02311">
    <property type="entry name" value="AraC_binding"/>
    <property type="match status" value="1"/>
</dbReference>
<dbReference type="InterPro" id="IPR003313">
    <property type="entry name" value="AraC-bd"/>
</dbReference>
<dbReference type="AlphaFoldDB" id="A0A9D2SNZ2"/>
<dbReference type="InterPro" id="IPR020449">
    <property type="entry name" value="Tscrpt_reg_AraC-type_HTH"/>
</dbReference>
<protein>
    <submittedName>
        <fullName evidence="5">AraC family transcriptional regulator</fullName>
    </submittedName>
</protein>
<organism evidence="5 6">
    <name type="scientific">Candidatus Fusicatenibacter intestinigallinarum</name>
    <dbReference type="NCBI Taxonomy" id="2838598"/>
    <lineage>
        <taxon>Bacteria</taxon>
        <taxon>Bacillati</taxon>
        <taxon>Bacillota</taxon>
        <taxon>Clostridia</taxon>
        <taxon>Lachnospirales</taxon>
        <taxon>Lachnospiraceae</taxon>
        <taxon>Fusicatenibacter</taxon>
    </lineage>
</organism>
<reference evidence="5" key="2">
    <citation type="submission" date="2021-04" db="EMBL/GenBank/DDBJ databases">
        <authorList>
            <person name="Gilroy R."/>
        </authorList>
    </citation>
    <scope>NUCLEOTIDE SEQUENCE</scope>
    <source>
        <strain evidence="5">CHK185-5351</strain>
    </source>
</reference>
<dbReference type="GO" id="GO:0043565">
    <property type="term" value="F:sequence-specific DNA binding"/>
    <property type="evidence" value="ECO:0007669"/>
    <property type="project" value="InterPro"/>
</dbReference>
<keyword evidence="2" id="KW-0238">DNA-binding</keyword>
<evidence type="ECO:0000256" key="2">
    <source>
        <dbReference type="ARBA" id="ARBA00023125"/>
    </source>
</evidence>
<dbReference type="InterPro" id="IPR014710">
    <property type="entry name" value="RmlC-like_jellyroll"/>
</dbReference>
<evidence type="ECO:0000256" key="1">
    <source>
        <dbReference type="ARBA" id="ARBA00023015"/>
    </source>
</evidence>
<dbReference type="Gene3D" id="1.10.10.60">
    <property type="entry name" value="Homeodomain-like"/>
    <property type="match status" value="2"/>
</dbReference>
<evidence type="ECO:0000256" key="3">
    <source>
        <dbReference type="ARBA" id="ARBA00023163"/>
    </source>
</evidence>
<name>A0A9D2SNZ2_9FIRM</name>
<dbReference type="Proteomes" id="UP000823849">
    <property type="component" value="Unassembled WGS sequence"/>
</dbReference>
<dbReference type="SMART" id="SM00342">
    <property type="entry name" value="HTH_ARAC"/>
    <property type="match status" value="1"/>
</dbReference>
<evidence type="ECO:0000259" key="4">
    <source>
        <dbReference type="PROSITE" id="PS01124"/>
    </source>
</evidence>
<keyword evidence="1" id="KW-0805">Transcription regulation</keyword>
<sequence>MKQSIQTDESLRELCVHGTPDFPLQINHDNIDDFQDRSIRCHWHGELEISLVTEGRVLYLAGGSSYRLEAGHGLVINANTPHMMTPAGGNARIISIIVRPSFLYDAPGSFAELEIFRPYLESPELASVPMCPENGDSDLLDIFREVDRLCLEKPFAYQLEVHGLLCTAFGKLIRRHQNRLRLSRPVNPGNLQRLQLLLDYIHEHYANPLSLTALAAQIPISRENCCRFFRQMTGCTISEYLNDYRISRSIHLMKTTELSVSSISALTGFSSASRFAAAFRAKTGCSPSEYRRNHCSPSPEHL</sequence>
<dbReference type="InterPro" id="IPR050204">
    <property type="entry name" value="AraC_XylS_family_regulators"/>
</dbReference>
<dbReference type="PROSITE" id="PS01124">
    <property type="entry name" value="HTH_ARAC_FAMILY_2"/>
    <property type="match status" value="1"/>
</dbReference>
<evidence type="ECO:0000313" key="6">
    <source>
        <dbReference type="Proteomes" id="UP000823849"/>
    </source>
</evidence>
<keyword evidence="3" id="KW-0804">Transcription</keyword>
<dbReference type="InterPro" id="IPR018060">
    <property type="entry name" value="HTH_AraC"/>
</dbReference>
<evidence type="ECO:0000313" key="5">
    <source>
        <dbReference type="EMBL" id="HJC16214.1"/>
    </source>
</evidence>
<dbReference type="PANTHER" id="PTHR46796:SF12">
    <property type="entry name" value="HTH-TYPE DNA-BINDING TRANSCRIPTIONAL ACTIVATOR EUTR"/>
    <property type="match status" value="1"/>
</dbReference>
<dbReference type="SUPFAM" id="SSF46689">
    <property type="entry name" value="Homeodomain-like"/>
    <property type="match status" value="2"/>
</dbReference>